<evidence type="ECO:0000313" key="2">
    <source>
        <dbReference type="Proteomes" id="UP000199673"/>
    </source>
</evidence>
<dbReference type="Proteomes" id="UP000199673">
    <property type="component" value="Unassembled WGS sequence"/>
</dbReference>
<gene>
    <name evidence="1" type="ORF">SAMN04489724_2371</name>
</gene>
<dbReference type="AlphaFoldDB" id="A0A1I7BF61"/>
<name>A0A1I7BF61_9BACT</name>
<reference evidence="2" key="1">
    <citation type="submission" date="2016-10" db="EMBL/GenBank/DDBJ databases">
        <authorList>
            <person name="Varghese N."/>
            <person name="Submissions S."/>
        </authorList>
    </citation>
    <scope>NUCLEOTIDE SEQUENCE [LARGE SCALE GENOMIC DNA]</scope>
    <source>
        <strain evidence="2">DSM 23445</strain>
    </source>
</reference>
<accession>A0A1I7BF61</accession>
<protein>
    <submittedName>
        <fullName evidence="1">Uncharacterized protein</fullName>
    </submittedName>
</protein>
<dbReference type="EMBL" id="FPBF01000003">
    <property type="protein sequence ID" value="SFT85846.1"/>
    <property type="molecule type" value="Genomic_DNA"/>
</dbReference>
<sequence>MASLRIIILVISFFFKSILKAHPVDNLLQNMNSNQMLKTKKPLELIFKRLLVNRKYEKAQLIPNSFQANFIQLTQELLEEY</sequence>
<organism evidence="1 2">
    <name type="scientific">Algoriphagus locisalis</name>
    <dbReference type="NCBI Taxonomy" id="305507"/>
    <lineage>
        <taxon>Bacteria</taxon>
        <taxon>Pseudomonadati</taxon>
        <taxon>Bacteroidota</taxon>
        <taxon>Cytophagia</taxon>
        <taxon>Cytophagales</taxon>
        <taxon>Cyclobacteriaceae</taxon>
        <taxon>Algoriphagus</taxon>
    </lineage>
</organism>
<proteinExistence type="predicted"/>
<keyword evidence="2" id="KW-1185">Reference proteome</keyword>
<evidence type="ECO:0000313" key="1">
    <source>
        <dbReference type="EMBL" id="SFT85846.1"/>
    </source>
</evidence>